<evidence type="ECO:0000256" key="2">
    <source>
        <dbReference type="ARBA" id="ARBA00022704"/>
    </source>
</evidence>
<sequence>MATDYAGAVRNGAMAAARLHVEFGTQAKMQQQGGGIDVFDAVLGVHLPLLLRPLDGLLGAYLPDPIPGILVTTERPLSIQRFTAAHELGHFRLRHRPSLDDENNILRRMTMTATPTAADPDMQEVEADAFAVGFLMPRWLIGWHCLRQGWLASDLRKPHVVYQLSLRLGASYEATTWTLQRYNLIAGEAGRALRQSPPRQLKIDLLEGHRPSDYRGDVWLLTERDADTRIDGSRNDHFVLRLNEHSGGGYLWNMDQLRESGFVIIHDDRESTDHEGVGGPVVRHVTAGLELEEGQRGQLSLNEARPWQPGSPISRVTLNYDLTGPEEQGFSRAERRRLLEAA</sequence>
<evidence type="ECO:0000259" key="3">
    <source>
        <dbReference type="Pfam" id="PF06114"/>
    </source>
</evidence>
<dbReference type="RefSeq" id="WP_079544443.1">
    <property type="nucleotide sequence ID" value="NZ_LT670844.1"/>
</dbReference>
<dbReference type="SUPFAM" id="SSF141066">
    <property type="entry name" value="ICP-like"/>
    <property type="match status" value="1"/>
</dbReference>
<organism evidence="4 5">
    <name type="scientific">Bradyrhizobium lablabi</name>
    <dbReference type="NCBI Taxonomy" id="722472"/>
    <lineage>
        <taxon>Bacteria</taxon>
        <taxon>Pseudomonadati</taxon>
        <taxon>Pseudomonadota</taxon>
        <taxon>Alphaproteobacteria</taxon>
        <taxon>Hyphomicrobiales</taxon>
        <taxon>Nitrobacteraceae</taxon>
        <taxon>Bradyrhizobium</taxon>
    </lineage>
</organism>
<dbReference type="PANTHER" id="PTHR43236">
    <property type="entry name" value="ANTITOXIN HIGA1"/>
    <property type="match status" value="1"/>
</dbReference>
<evidence type="ECO:0000313" key="5">
    <source>
        <dbReference type="Proteomes" id="UP000189935"/>
    </source>
</evidence>
<dbReference type="GO" id="GO:0004869">
    <property type="term" value="F:cysteine-type endopeptidase inhibitor activity"/>
    <property type="evidence" value="ECO:0007669"/>
    <property type="project" value="UniProtKB-KW"/>
</dbReference>
<reference evidence="4 5" key="1">
    <citation type="submission" date="2016-11" db="EMBL/GenBank/DDBJ databases">
        <authorList>
            <person name="Jaros S."/>
            <person name="Januszkiewicz K."/>
            <person name="Wedrychowicz H."/>
        </authorList>
    </citation>
    <scope>NUCLEOTIDE SEQUENCE [LARGE SCALE GENOMIC DNA]</scope>
    <source>
        <strain evidence="4 5">GAS499</strain>
    </source>
</reference>
<gene>
    <name evidence="4" type="ORF">SAMN05444159_7460</name>
</gene>
<dbReference type="Proteomes" id="UP000189935">
    <property type="component" value="Chromosome I"/>
</dbReference>
<evidence type="ECO:0000256" key="1">
    <source>
        <dbReference type="ARBA" id="ARBA00022690"/>
    </source>
</evidence>
<dbReference type="InterPro" id="IPR036331">
    <property type="entry name" value="Chagasin-like_sf"/>
</dbReference>
<feature type="domain" description="IrrE N-terminal-like" evidence="3">
    <location>
        <begin position="64"/>
        <end position="138"/>
    </location>
</feature>
<protein>
    <submittedName>
        <fullName evidence="4">Zn-dependent peptidase ImmA, M78 family</fullName>
    </submittedName>
</protein>
<dbReference type="InterPro" id="IPR052345">
    <property type="entry name" value="Rad_response_metalloprotease"/>
</dbReference>
<dbReference type="Gene3D" id="2.60.40.2020">
    <property type="match status" value="1"/>
</dbReference>
<evidence type="ECO:0000313" key="4">
    <source>
        <dbReference type="EMBL" id="SHM01765.1"/>
    </source>
</evidence>
<keyword evidence="2" id="KW-0789">Thiol protease inhibitor</keyword>
<name>A0A1M7FCU3_9BRAD</name>
<proteinExistence type="predicted"/>
<dbReference type="InterPro" id="IPR010359">
    <property type="entry name" value="IrrE_HExxH"/>
</dbReference>
<dbReference type="Pfam" id="PF06114">
    <property type="entry name" value="Peptidase_M78"/>
    <property type="match status" value="1"/>
</dbReference>
<accession>A0A1M7FCU3</accession>
<dbReference type="AlphaFoldDB" id="A0A1M7FCU3"/>
<dbReference type="Gene3D" id="1.10.10.2910">
    <property type="match status" value="1"/>
</dbReference>
<keyword evidence="1" id="KW-0646">Protease inhibitor</keyword>
<dbReference type="EMBL" id="LT670844">
    <property type="protein sequence ID" value="SHM01765.1"/>
    <property type="molecule type" value="Genomic_DNA"/>
</dbReference>
<dbReference type="OrthoDB" id="9794834at2"/>
<dbReference type="PANTHER" id="PTHR43236:SF1">
    <property type="entry name" value="BLL7220 PROTEIN"/>
    <property type="match status" value="1"/>
</dbReference>